<evidence type="ECO:0000313" key="3">
    <source>
        <dbReference type="Proteomes" id="UP000648075"/>
    </source>
</evidence>
<dbReference type="Gene3D" id="3.40.1360.10">
    <property type="match status" value="1"/>
</dbReference>
<keyword evidence="1" id="KW-1133">Transmembrane helix</keyword>
<gene>
    <name evidence="2" type="primary">orf37</name>
    <name evidence="2" type="ORF">GCM10011614_16980</name>
</gene>
<protein>
    <recommendedName>
        <fullName evidence="4">Bifunctional DNA primase/helicase</fullName>
    </recommendedName>
</protein>
<comment type="caution">
    <text evidence="2">The sequence shown here is derived from an EMBL/GenBank/DDBJ whole genome shotgun (WGS) entry which is preliminary data.</text>
</comment>
<reference evidence="2" key="2">
    <citation type="submission" date="2020-09" db="EMBL/GenBank/DDBJ databases">
        <authorList>
            <person name="Sun Q."/>
            <person name="Kim S."/>
        </authorList>
    </citation>
    <scope>NUCLEOTIDE SEQUENCE</scope>
    <source>
        <strain evidence="2">KCTC 32255</strain>
    </source>
</reference>
<organism evidence="2 3">
    <name type="scientific">Novosphingobium colocasiae</name>
    <dbReference type="NCBI Taxonomy" id="1256513"/>
    <lineage>
        <taxon>Bacteria</taxon>
        <taxon>Pseudomonadati</taxon>
        <taxon>Pseudomonadota</taxon>
        <taxon>Alphaproteobacteria</taxon>
        <taxon>Sphingomonadales</taxon>
        <taxon>Sphingomonadaceae</taxon>
        <taxon>Novosphingobium</taxon>
    </lineage>
</organism>
<dbReference type="EMBL" id="BMZA01000004">
    <property type="protein sequence ID" value="GGZ02517.1"/>
    <property type="molecule type" value="Genomic_DNA"/>
</dbReference>
<proteinExistence type="predicted"/>
<dbReference type="RefSeq" id="WP_189620743.1">
    <property type="nucleotide sequence ID" value="NZ_BMZA01000004.1"/>
</dbReference>
<sequence>MNLEADILKGLQDKFQFRKTGGAWLQEGRCPDCNQREVYCAAKDPKVVKCGRSENCGSEWSVRSLLPDLFEEWSKRFVATEENPTATADAYLLHERGLDLQYLRGSYTQELYREGNQTSATVRFPVGDTFWERLIDKPARFEKKAHFQKGGKPGGHCWIPPRIDWETLARADDIWITEGIFNAAALAQGAGLAVVSAMSSNYWPEHFLDRLREELQRIKRPTRPRLVFAFDPGGAGVKYARRFVLQARDQGWAATAAQVTPDGEGTDLDWNDLLLRHQQWKGDAEKAPLSPKAIAEYLHNGAVTVAETPRVKAKLIYEKTKFATFDFRHGNRLWWCKVNYDQENEQRDFLIDEICTCAFRVLYMERDEIDDETNFFIQLDFPDRPTVKARFSNNALAKNGEFETRMLAFAGLWLGGQEQLNRIKKRQLRKLKQITPVRATGYSEPHKAWLFGDIAVREGKVEKLNSNKYFDFGKDAVKLYSEERMLAIDYDPDRLDFEWLPDLWTAYGAKGLVILAFFTMSLFAVQIRRRDGSLGFLEVTGVPGSGKTTAIVFFWKMLGRANYEGHNPNAASIAALTRIMMKVSNLPVGIIEGKRDDDRRGARSYDYNDLLTLYNGRNPRATARKTGGFETSEPPFLGSIYLMQNERIDAIPAVLERLMSLDIDKSRFSDAAREAATRLKRWPAERLSGTIVHVVRNEAKYLPFFFDRQDVHLREMGRRVEGLVNDRCILNHSQLAAAVESLPHLFGREMRPEWIAETLTLVDAMALDRQMSSGGDHPMVAKFWDQVDHLIDAEKATDHGEGKSLNQHRKPNEKIAIRLTEFEARARHAGLTPPDGDALRKLLRNSHSRKFLRYDNVNNPAGKSVKCWVFAQPQNAERII</sequence>
<dbReference type="AlphaFoldDB" id="A0A918UEZ3"/>
<reference evidence="2" key="1">
    <citation type="journal article" date="2014" name="Int. J. Syst. Evol. Microbiol.">
        <title>Complete genome sequence of Corynebacterium casei LMG S-19264T (=DSM 44701T), isolated from a smear-ripened cheese.</title>
        <authorList>
            <consortium name="US DOE Joint Genome Institute (JGI-PGF)"/>
            <person name="Walter F."/>
            <person name="Albersmeier A."/>
            <person name="Kalinowski J."/>
            <person name="Ruckert C."/>
        </authorList>
    </citation>
    <scope>NUCLEOTIDE SEQUENCE</scope>
    <source>
        <strain evidence="2">KCTC 32255</strain>
    </source>
</reference>
<name>A0A918UEZ3_9SPHN</name>
<evidence type="ECO:0008006" key="4">
    <source>
        <dbReference type="Google" id="ProtNLM"/>
    </source>
</evidence>
<feature type="transmembrane region" description="Helical" evidence="1">
    <location>
        <begin position="504"/>
        <end position="525"/>
    </location>
</feature>
<keyword evidence="1" id="KW-0812">Transmembrane</keyword>
<keyword evidence="3" id="KW-1185">Reference proteome</keyword>
<evidence type="ECO:0000256" key="1">
    <source>
        <dbReference type="SAM" id="Phobius"/>
    </source>
</evidence>
<keyword evidence="1" id="KW-0472">Membrane</keyword>
<dbReference type="Proteomes" id="UP000648075">
    <property type="component" value="Unassembled WGS sequence"/>
</dbReference>
<evidence type="ECO:0000313" key="2">
    <source>
        <dbReference type="EMBL" id="GGZ02517.1"/>
    </source>
</evidence>
<accession>A0A918UEZ3</accession>